<evidence type="ECO:0000313" key="10">
    <source>
        <dbReference type="EMBL" id="GAA1990041.1"/>
    </source>
</evidence>
<feature type="transmembrane region" description="Helical" evidence="8">
    <location>
        <begin position="270"/>
        <end position="291"/>
    </location>
</feature>
<dbReference type="EMBL" id="BAAAOH010000001">
    <property type="protein sequence ID" value="GAA1990041.1"/>
    <property type="molecule type" value="Genomic_DNA"/>
</dbReference>
<evidence type="ECO:0000256" key="1">
    <source>
        <dbReference type="ARBA" id="ARBA00004651"/>
    </source>
</evidence>
<dbReference type="InterPro" id="IPR038731">
    <property type="entry name" value="RgtA/B/C-like"/>
</dbReference>
<keyword evidence="4" id="KW-0808">Transferase</keyword>
<comment type="caution">
    <text evidence="10">The sequence shown here is derived from an EMBL/GenBank/DDBJ whole genome shotgun (WGS) entry which is preliminary data.</text>
</comment>
<evidence type="ECO:0000256" key="2">
    <source>
        <dbReference type="ARBA" id="ARBA00022475"/>
    </source>
</evidence>
<evidence type="ECO:0000256" key="5">
    <source>
        <dbReference type="ARBA" id="ARBA00022692"/>
    </source>
</evidence>
<keyword evidence="6 8" id="KW-1133">Transmembrane helix</keyword>
<dbReference type="Proteomes" id="UP001500326">
    <property type="component" value="Unassembled WGS sequence"/>
</dbReference>
<feature type="transmembrane region" description="Helical" evidence="8">
    <location>
        <begin position="330"/>
        <end position="347"/>
    </location>
</feature>
<evidence type="ECO:0000256" key="3">
    <source>
        <dbReference type="ARBA" id="ARBA00022676"/>
    </source>
</evidence>
<organism evidence="10 11">
    <name type="scientific">Microbacterium pumilum</name>
    <dbReference type="NCBI Taxonomy" id="344165"/>
    <lineage>
        <taxon>Bacteria</taxon>
        <taxon>Bacillati</taxon>
        <taxon>Actinomycetota</taxon>
        <taxon>Actinomycetes</taxon>
        <taxon>Micrococcales</taxon>
        <taxon>Microbacteriaceae</taxon>
        <taxon>Microbacterium</taxon>
    </lineage>
</organism>
<keyword evidence="5 8" id="KW-0812">Transmembrane</keyword>
<feature type="transmembrane region" description="Helical" evidence="8">
    <location>
        <begin position="191"/>
        <end position="212"/>
    </location>
</feature>
<dbReference type="PANTHER" id="PTHR33908:SF3">
    <property type="entry name" value="UNDECAPRENYL PHOSPHATE-ALPHA-4-AMINO-4-DEOXY-L-ARABINOSE ARABINOSYL TRANSFERASE"/>
    <property type="match status" value="1"/>
</dbReference>
<accession>A0ABN2SPD7</accession>
<feature type="transmembrane region" description="Helical" evidence="8">
    <location>
        <begin position="297"/>
        <end position="318"/>
    </location>
</feature>
<feature type="domain" description="Glycosyltransferase RgtA/B/C/D-like" evidence="9">
    <location>
        <begin position="57"/>
        <end position="207"/>
    </location>
</feature>
<feature type="transmembrane region" description="Helical" evidence="8">
    <location>
        <begin position="123"/>
        <end position="141"/>
    </location>
</feature>
<gene>
    <name evidence="10" type="ORF">GCM10009777_26680</name>
</gene>
<feature type="transmembrane region" description="Helical" evidence="8">
    <location>
        <begin position="237"/>
        <end position="258"/>
    </location>
</feature>
<protein>
    <submittedName>
        <fullName evidence="10">Glycosyltransferase family 39 protein</fullName>
    </submittedName>
</protein>
<sequence>MIAVLGVAGGVLVALGIGVPSFWGDEAASVMSAQRPLPSLLGELTHVDAVHGLYYVLLHFWIGVAGTSETAVRFPSAVAAGFAIAGTAALARELFGDRVALLSGMAAIAIPELTRMAIEARSYAPGMAAAVWLTWLLVRLAHRGETRRRMWALYAIGTGLSIVLFIYLGLMLFVHAVVILVSRPSRTVVTVWVRSVVAAVAIALPVLLLSLAQQRQIAFLAHRHYATPANVLVRQWFTVWPVAAIAWTLILAGAVAMLRRTAQPRTRGNALIIWAWLILPTTLLLIGNAWVHPMYNMRYVAFCVPAVAICIALSINGLTARAKSQASRRLITGALVITLLIAAIPTFTAQRTPFAKDGGSDLRQIATTVRQHASAGDAVIFDESVKPRLKPRLALDLYPGAFTGLDDIALRTRAADHAALWDSVRPLDAITAAVVAHHTVWAVESGHGSRRDLDVLEALGYHITETYRLHRTTLFELEKEPS</sequence>
<evidence type="ECO:0000313" key="11">
    <source>
        <dbReference type="Proteomes" id="UP001500326"/>
    </source>
</evidence>
<keyword evidence="7 8" id="KW-0472">Membrane</keyword>
<keyword evidence="11" id="KW-1185">Reference proteome</keyword>
<reference evidence="10 11" key="1">
    <citation type="journal article" date="2019" name="Int. J. Syst. Evol. Microbiol.">
        <title>The Global Catalogue of Microorganisms (GCM) 10K type strain sequencing project: providing services to taxonomists for standard genome sequencing and annotation.</title>
        <authorList>
            <consortium name="The Broad Institute Genomics Platform"/>
            <consortium name="The Broad Institute Genome Sequencing Center for Infectious Disease"/>
            <person name="Wu L."/>
            <person name="Ma J."/>
        </authorList>
    </citation>
    <scope>NUCLEOTIDE SEQUENCE [LARGE SCALE GENOMIC DNA]</scope>
    <source>
        <strain evidence="10 11">JCM 14902</strain>
    </source>
</reference>
<comment type="subcellular location">
    <subcellularLocation>
        <location evidence="1">Cell membrane</location>
        <topology evidence="1">Multi-pass membrane protein</topology>
    </subcellularLocation>
</comment>
<evidence type="ECO:0000256" key="7">
    <source>
        <dbReference type="ARBA" id="ARBA00023136"/>
    </source>
</evidence>
<evidence type="ECO:0000256" key="8">
    <source>
        <dbReference type="SAM" id="Phobius"/>
    </source>
</evidence>
<dbReference type="PANTHER" id="PTHR33908">
    <property type="entry name" value="MANNOSYLTRANSFERASE YKCB-RELATED"/>
    <property type="match status" value="1"/>
</dbReference>
<evidence type="ECO:0000259" key="9">
    <source>
        <dbReference type="Pfam" id="PF13231"/>
    </source>
</evidence>
<evidence type="ECO:0000256" key="6">
    <source>
        <dbReference type="ARBA" id="ARBA00022989"/>
    </source>
</evidence>
<evidence type="ECO:0000256" key="4">
    <source>
        <dbReference type="ARBA" id="ARBA00022679"/>
    </source>
</evidence>
<keyword evidence="2" id="KW-1003">Cell membrane</keyword>
<dbReference type="InterPro" id="IPR050297">
    <property type="entry name" value="LipidA_mod_glycosyltrf_83"/>
</dbReference>
<feature type="transmembrane region" description="Helical" evidence="8">
    <location>
        <begin position="153"/>
        <end position="179"/>
    </location>
</feature>
<name>A0ABN2SPD7_9MICO</name>
<proteinExistence type="predicted"/>
<keyword evidence="3" id="KW-0328">Glycosyltransferase</keyword>
<dbReference type="Pfam" id="PF13231">
    <property type="entry name" value="PMT_2"/>
    <property type="match status" value="1"/>
</dbReference>